<dbReference type="GO" id="GO:0004560">
    <property type="term" value="F:alpha-L-fucosidase activity"/>
    <property type="evidence" value="ECO:0007669"/>
    <property type="project" value="InterPro"/>
</dbReference>
<comment type="function">
    <text evidence="1">Alpha-L-fucosidase is responsible for hydrolyzing the alpha-1,6-linked fucose joined to the reducing-end N-acetylglucosamine of the carbohydrate moieties of glycoproteins.</text>
</comment>
<name>A0A2U2BDZ2_9BACT</name>
<feature type="signal peptide" evidence="7">
    <location>
        <begin position="1"/>
        <end position="27"/>
    </location>
</feature>
<sequence length="724" mass="82123">MTNKYLKAVKSYFLILLIGLLSSQCSRNDAGKSTSGEQESANLDQKKDYSDWKNDKLTLFVHFGAYSQLEGQWQGRLTDGPAEDIWANSGIFLNQYERMVREFDPQKWDAQNIINIARDTGYKTIIFTAKHHDGFCLFGTKTTKFNSVDFTPLNADLIAEMASACEKANMNFGISFSLTDWHLPVAFPMTDKQNNPVSPEHHQTNLAQLEELMSNYGPISEVYFHSGINTTKQSRELKKLIKEKQPECLISNGIGNDLGDFIATEFNQSHEHSLSVPWIKRSSAFKNTLSFHKQTDNQDALSIARKKVREMVQVISEGGNFAFNLGPKADGSFSETEEEIIKHMGRWIKVNREAIFGTRQNPLHRSNPNWHLTFKNNKLYVFVLRVPTNKAIRLSGFENKIESVQFLGSGIEPDFRQMGQTHIIEWTSPAMADPMQLPVLEISFENPVSELTESPISVSSADTIILDIDNAIKHRSISGMDKSTNIPSIVGLKWNVISDENLRGKLHFNPQSQGKELTLKTATDTIKLKLNGKPEKLIRSENDTIETGKIFQTPPFYGCLKKVHINPNGNNRLQMSNSPWMGINPDKKDPFLPLPLNAKYYYLEIESENAQKFCYEIRANDGLQVWLNKKQIILTVNSRPGEPMARELILDLKKGKNILLVKNYNRLGNQNYFKLSPKPDAMWMTQSVSIPADAEFIELDKGTDELRHEDIGLTDFSITLTSKN</sequence>
<organism evidence="9 10">
    <name type="scientific">Marinilabilia rubra</name>
    <dbReference type="NCBI Taxonomy" id="2162893"/>
    <lineage>
        <taxon>Bacteria</taxon>
        <taxon>Pseudomonadati</taxon>
        <taxon>Bacteroidota</taxon>
        <taxon>Bacteroidia</taxon>
        <taxon>Marinilabiliales</taxon>
        <taxon>Marinilabiliaceae</taxon>
        <taxon>Marinilabilia</taxon>
    </lineage>
</organism>
<dbReference type="EC" id="3.2.1.51" evidence="3"/>
<protein>
    <recommendedName>
        <fullName evidence="3">alpha-L-fucosidase</fullName>
        <ecNumber evidence="3">3.2.1.51</ecNumber>
    </recommendedName>
</protein>
<evidence type="ECO:0000313" key="10">
    <source>
        <dbReference type="Proteomes" id="UP000244956"/>
    </source>
</evidence>
<evidence type="ECO:0000259" key="8">
    <source>
        <dbReference type="Pfam" id="PF01120"/>
    </source>
</evidence>
<evidence type="ECO:0000313" key="9">
    <source>
        <dbReference type="EMBL" id="PWE01253.1"/>
    </source>
</evidence>
<evidence type="ECO:0000256" key="5">
    <source>
        <dbReference type="ARBA" id="ARBA00022801"/>
    </source>
</evidence>
<dbReference type="SMART" id="SM00812">
    <property type="entry name" value="Alpha_L_fucos"/>
    <property type="match status" value="1"/>
</dbReference>
<dbReference type="AlphaFoldDB" id="A0A2U2BDZ2"/>
<feature type="chain" id="PRO_5015669856" description="alpha-L-fucosidase" evidence="7">
    <location>
        <begin position="28"/>
        <end position="724"/>
    </location>
</feature>
<evidence type="ECO:0000256" key="6">
    <source>
        <dbReference type="ARBA" id="ARBA00023295"/>
    </source>
</evidence>
<feature type="domain" description="Glycoside hydrolase family 29 N-terminal" evidence="8">
    <location>
        <begin position="31"/>
        <end position="353"/>
    </location>
</feature>
<gene>
    <name evidence="9" type="ORF">DDZ16_01845</name>
</gene>
<dbReference type="InterPro" id="IPR017853">
    <property type="entry name" value="GH"/>
</dbReference>
<dbReference type="GO" id="GO:0005764">
    <property type="term" value="C:lysosome"/>
    <property type="evidence" value="ECO:0007669"/>
    <property type="project" value="TreeGrafter"/>
</dbReference>
<comment type="caution">
    <text evidence="9">The sequence shown here is derived from an EMBL/GenBank/DDBJ whole genome shotgun (WGS) entry which is preliminary data.</text>
</comment>
<dbReference type="EMBL" id="QEWP01000001">
    <property type="protein sequence ID" value="PWE01253.1"/>
    <property type="molecule type" value="Genomic_DNA"/>
</dbReference>
<dbReference type="PANTHER" id="PTHR10030:SF37">
    <property type="entry name" value="ALPHA-L-FUCOSIDASE-RELATED"/>
    <property type="match status" value="1"/>
</dbReference>
<comment type="similarity">
    <text evidence="2">Belongs to the glycosyl hydrolase 29 family.</text>
</comment>
<keyword evidence="5" id="KW-0378">Hydrolase</keyword>
<dbReference type="Gene3D" id="3.20.20.80">
    <property type="entry name" value="Glycosidases"/>
    <property type="match status" value="1"/>
</dbReference>
<dbReference type="InterPro" id="IPR000933">
    <property type="entry name" value="Glyco_hydro_29"/>
</dbReference>
<dbReference type="PRINTS" id="PR00741">
    <property type="entry name" value="GLHYDRLASE29"/>
</dbReference>
<dbReference type="GO" id="GO:0016139">
    <property type="term" value="P:glycoside catabolic process"/>
    <property type="evidence" value="ECO:0007669"/>
    <property type="project" value="TreeGrafter"/>
</dbReference>
<dbReference type="SUPFAM" id="SSF51445">
    <property type="entry name" value="(Trans)glycosidases"/>
    <property type="match status" value="1"/>
</dbReference>
<keyword evidence="6" id="KW-0326">Glycosidase</keyword>
<dbReference type="GO" id="GO:0006004">
    <property type="term" value="P:fucose metabolic process"/>
    <property type="evidence" value="ECO:0007669"/>
    <property type="project" value="InterPro"/>
</dbReference>
<dbReference type="Pfam" id="PF01120">
    <property type="entry name" value="Alpha_L_fucos"/>
    <property type="match status" value="1"/>
</dbReference>
<keyword evidence="4 7" id="KW-0732">Signal</keyword>
<dbReference type="OrthoDB" id="1389336at2"/>
<dbReference type="InterPro" id="IPR016286">
    <property type="entry name" value="FUC_metazoa-typ"/>
</dbReference>
<evidence type="ECO:0000256" key="3">
    <source>
        <dbReference type="ARBA" id="ARBA00012662"/>
    </source>
</evidence>
<dbReference type="RefSeq" id="WP_109262707.1">
    <property type="nucleotide sequence ID" value="NZ_QEWP01000001.1"/>
</dbReference>
<evidence type="ECO:0000256" key="4">
    <source>
        <dbReference type="ARBA" id="ARBA00022729"/>
    </source>
</evidence>
<dbReference type="InterPro" id="IPR057739">
    <property type="entry name" value="Glyco_hydro_29_N"/>
</dbReference>
<dbReference type="Proteomes" id="UP000244956">
    <property type="component" value="Unassembled WGS sequence"/>
</dbReference>
<reference evidence="9 10" key="1">
    <citation type="submission" date="2018-05" db="EMBL/GenBank/DDBJ databases">
        <title>Marinilabilia rubrum sp. nov., isolated from saltern sediment.</title>
        <authorList>
            <person name="Zhang R."/>
        </authorList>
    </citation>
    <scope>NUCLEOTIDE SEQUENCE [LARGE SCALE GENOMIC DNA]</scope>
    <source>
        <strain evidence="9 10">WTE16</strain>
    </source>
</reference>
<evidence type="ECO:0000256" key="1">
    <source>
        <dbReference type="ARBA" id="ARBA00004071"/>
    </source>
</evidence>
<evidence type="ECO:0000256" key="2">
    <source>
        <dbReference type="ARBA" id="ARBA00007951"/>
    </source>
</evidence>
<dbReference type="PANTHER" id="PTHR10030">
    <property type="entry name" value="ALPHA-L-FUCOSIDASE"/>
    <property type="match status" value="1"/>
</dbReference>
<accession>A0A2U2BDZ2</accession>
<keyword evidence="10" id="KW-1185">Reference proteome</keyword>
<proteinExistence type="inferred from homology"/>
<evidence type="ECO:0000256" key="7">
    <source>
        <dbReference type="SAM" id="SignalP"/>
    </source>
</evidence>